<keyword evidence="3" id="KW-1185">Reference proteome</keyword>
<dbReference type="InterPro" id="IPR002938">
    <property type="entry name" value="FAD-bd"/>
</dbReference>
<dbReference type="InterPro" id="IPR051704">
    <property type="entry name" value="FAD_aromatic-hydroxylase"/>
</dbReference>
<proteinExistence type="predicted"/>
<accession>N1V0S7</accession>
<dbReference type="AlphaFoldDB" id="N1V0S7"/>
<organism evidence="2 3">
    <name type="scientific">Arthrobacter crystallopoietes BAB-32</name>
    <dbReference type="NCBI Taxonomy" id="1246476"/>
    <lineage>
        <taxon>Bacteria</taxon>
        <taxon>Bacillati</taxon>
        <taxon>Actinomycetota</taxon>
        <taxon>Actinomycetes</taxon>
        <taxon>Micrococcales</taxon>
        <taxon>Micrococcaceae</taxon>
        <taxon>Crystallibacter</taxon>
    </lineage>
</organism>
<dbReference type="Proteomes" id="UP000010729">
    <property type="component" value="Unassembled WGS sequence"/>
</dbReference>
<dbReference type="OrthoDB" id="3356051at2"/>
<dbReference type="PANTHER" id="PTHR46865">
    <property type="entry name" value="OXIDOREDUCTASE-RELATED"/>
    <property type="match status" value="1"/>
</dbReference>
<dbReference type="Pfam" id="PF01494">
    <property type="entry name" value="FAD_binding_3"/>
    <property type="match status" value="1"/>
</dbReference>
<sequence>MEAVVCGAGIAGLSAAHFLSANGWDVTVVERAAGPRPEGYMIDFFGPGWQAAGQMGITGRIRELGYRVDRVDYVDGTGRSAAHLGSESFTKMVGDRLTSILRPDLELAIREALPAAVQLHYGTTVTGIAARAGAAGGRGGKVDVALSDGRQLTADLLVGADGIHSEIRSKVFGPESAYFRFLGFHVGAYSFRDGHLQDVPDNRYVITDTHGEAMFFYRLRDGSISVLGVHRTEQVERPADIRQEFKTRYRKLGWLCPQALEHCPEEFYYDQVAQIRMPRWSSGRVVLLGDAAGAVSLLAGQGASLAMAGAYVLADELAAHADVPSALAAFEERWRPRVAEHQKAGESAAKWFVPRTRRALLLRRLFLRLIRVPGVSRLVSGAVVGRTGAAV</sequence>
<comment type="caution">
    <text evidence="2">The sequence shown here is derived from an EMBL/GenBank/DDBJ whole genome shotgun (WGS) entry which is preliminary data.</text>
</comment>
<dbReference type="Gene3D" id="3.30.9.10">
    <property type="entry name" value="D-Amino Acid Oxidase, subunit A, domain 2"/>
    <property type="match status" value="1"/>
</dbReference>
<evidence type="ECO:0000313" key="2">
    <source>
        <dbReference type="EMBL" id="EMY33639.1"/>
    </source>
</evidence>
<dbReference type="Gene3D" id="3.50.50.60">
    <property type="entry name" value="FAD/NAD(P)-binding domain"/>
    <property type="match status" value="1"/>
</dbReference>
<name>N1V0S7_9MICC</name>
<feature type="domain" description="FAD-binding" evidence="1">
    <location>
        <begin position="2"/>
        <end position="338"/>
    </location>
</feature>
<dbReference type="PRINTS" id="PR00420">
    <property type="entry name" value="RNGMNOXGNASE"/>
</dbReference>
<gene>
    <name evidence="2" type="ORF">D477_013872</name>
</gene>
<protein>
    <submittedName>
        <fullName evidence="2">2-polyprenyl-6-methoxyphenol hydroxylase-like oxidoreductase</fullName>
    </submittedName>
</protein>
<dbReference type="GO" id="GO:0071949">
    <property type="term" value="F:FAD binding"/>
    <property type="evidence" value="ECO:0007669"/>
    <property type="project" value="InterPro"/>
</dbReference>
<dbReference type="EMBL" id="ANPE02000162">
    <property type="protein sequence ID" value="EMY33639.1"/>
    <property type="molecule type" value="Genomic_DNA"/>
</dbReference>
<evidence type="ECO:0000259" key="1">
    <source>
        <dbReference type="Pfam" id="PF01494"/>
    </source>
</evidence>
<dbReference type="PANTHER" id="PTHR46865:SF8">
    <property type="entry name" value="POSSIBLE OXIDOREDUCTASE"/>
    <property type="match status" value="1"/>
</dbReference>
<dbReference type="SUPFAM" id="SSF51905">
    <property type="entry name" value="FAD/NAD(P)-binding domain"/>
    <property type="match status" value="1"/>
</dbReference>
<reference evidence="2 3" key="1">
    <citation type="journal article" date="2013" name="Genome Announc.">
        <title>Draft Genome Sequence of Arthrobacter crystallopoietes Strain BAB-32, Revealing Genes for Bioremediation.</title>
        <authorList>
            <person name="Joshi M.N."/>
            <person name="Pandit A.S."/>
            <person name="Sharma A."/>
            <person name="Pandya R.V."/>
            <person name="Desai S.M."/>
            <person name="Saxena A.K."/>
            <person name="Bagatharia S.B."/>
        </authorList>
    </citation>
    <scope>NUCLEOTIDE SEQUENCE [LARGE SCALE GENOMIC DNA]</scope>
    <source>
        <strain evidence="2 3">BAB-32</strain>
    </source>
</reference>
<dbReference type="RefSeq" id="WP_005270044.1">
    <property type="nucleotide sequence ID" value="NZ_ANPE02000162.1"/>
</dbReference>
<evidence type="ECO:0000313" key="3">
    <source>
        <dbReference type="Proteomes" id="UP000010729"/>
    </source>
</evidence>
<dbReference type="InterPro" id="IPR036188">
    <property type="entry name" value="FAD/NAD-bd_sf"/>
</dbReference>